<dbReference type="Gene3D" id="3.20.20.140">
    <property type="entry name" value="Metal-dependent hydrolases"/>
    <property type="match status" value="1"/>
</dbReference>
<evidence type="ECO:0000256" key="2">
    <source>
        <dbReference type="ARBA" id="ARBA00022801"/>
    </source>
</evidence>
<accession>A0A7X5TVD0</accession>
<sequence length="531" mass="56489">MSKTLFVGRVLTMDDDQPIAEAVLIEGERILAVGSERDLVARAPDAALIDLGGRVLMPGLVEPHGHPSGSAVFVSEFVVDIRPVVLETADQVMDALRSAISERPEGVLANGWDPLLQRGLNEPTMAELDALAGDVPLVIVHNSGHAVYFNAAAARVAGVTRETPDPDGAAFRRDENGDLTGVGVEAGVLLLLAGPTMAKAQSEFPKLFADELVRANRAGVTTVADLGWNPAQNALLDVLRDSGALTARLRLYEMSTATGGAIGRADAGDDLVRQIGIKTWADGSPWTGNIATSFPYLSNDVTASIGLEPGHVGAANFTEEEILSISQRYAAEGWQLSCHAHGDLAIDSVLNAWERVILDSGLTDHRFRLEHVGAMTPEQFERAAALGVTVSVFADHVYYWGDVLVDDLFGEPGERWADAAAAFATGIRATFHNDGTVTPLEPFRNMAVAETRRSRSGRVLDGAAGVLRSDALRAHTINAAWQLRSDDVLGSITVGKYADLVIVDRDPSTVSAEELAETRVLGVYLAGVPVL</sequence>
<dbReference type="AlphaFoldDB" id="A0A7X5TVD0"/>
<dbReference type="SUPFAM" id="SSF51556">
    <property type="entry name" value="Metallo-dependent hydrolases"/>
    <property type="match status" value="1"/>
</dbReference>
<keyword evidence="2" id="KW-0378">Hydrolase</keyword>
<dbReference type="InterPro" id="IPR054418">
    <property type="entry name" value="MQNX/HUTI_composite_N"/>
</dbReference>
<dbReference type="Pfam" id="PF22039">
    <property type="entry name" value="HUTI_composite_bact"/>
    <property type="match status" value="1"/>
</dbReference>
<feature type="domain" description="Aminodeoxyfutalosine deaminase/Imidazolonepropionase-like composite" evidence="5">
    <location>
        <begin position="22"/>
        <end position="46"/>
    </location>
</feature>
<feature type="domain" description="Amidohydrolase 3" evidence="4">
    <location>
        <begin position="48"/>
        <end position="530"/>
    </location>
</feature>
<name>A0A7X5TVD0_9MICO</name>
<keyword evidence="1" id="KW-0479">Metal-binding</keyword>
<dbReference type="InterPro" id="IPR033932">
    <property type="entry name" value="YtcJ-like"/>
</dbReference>
<dbReference type="EMBL" id="JAAMOX010000002">
    <property type="protein sequence ID" value="NIH54787.1"/>
    <property type="molecule type" value="Genomic_DNA"/>
</dbReference>
<dbReference type="Gene3D" id="2.30.40.10">
    <property type="entry name" value="Urease, subunit C, domain 1"/>
    <property type="match status" value="1"/>
</dbReference>
<dbReference type="GO" id="GO:0016810">
    <property type="term" value="F:hydrolase activity, acting on carbon-nitrogen (but not peptide) bonds"/>
    <property type="evidence" value="ECO:0007669"/>
    <property type="project" value="InterPro"/>
</dbReference>
<dbReference type="SUPFAM" id="SSF51338">
    <property type="entry name" value="Composite domain of metallo-dependent hydrolases"/>
    <property type="match status" value="1"/>
</dbReference>
<dbReference type="InterPro" id="IPR011059">
    <property type="entry name" value="Metal-dep_hydrolase_composite"/>
</dbReference>
<dbReference type="Proteomes" id="UP000541033">
    <property type="component" value="Unassembled WGS sequence"/>
</dbReference>
<evidence type="ECO:0000256" key="3">
    <source>
        <dbReference type="ARBA" id="ARBA00022833"/>
    </source>
</evidence>
<dbReference type="RefSeq" id="WP_341777954.1">
    <property type="nucleotide sequence ID" value="NZ_JAAMOX010000002.1"/>
</dbReference>
<keyword evidence="3" id="KW-0862">Zinc</keyword>
<comment type="caution">
    <text evidence="6">The sequence shown here is derived from an EMBL/GenBank/DDBJ whole genome shotgun (WGS) entry which is preliminary data.</text>
</comment>
<keyword evidence="7" id="KW-1185">Reference proteome</keyword>
<proteinExistence type="predicted"/>
<dbReference type="PANTHER" id="PTHR22642:SF2">
    <property type="entry name" value="PROTEIN LONG AFTER FAR-RED 3"/>
    <property type="match status" value="1"/>
</dbReference>
<evidence type="ECO:0000313" key="6">
    <source>
        <dbReference type="EMBL" id="NIH54787.1"/>
    </source>
</evidence>
<reference evidence="6 7" key="1">
    <citation type="submission" date="2020-02" db="EMBL/GenBank/DDBJ databases">
        <title>Sequencing the genomes of 1000 actinobacteria strains.</title>
        <authorList>
            <person name="Klenk H.-P."/>
        </authorList>
    </citation>
    <scope>NUCLEOTIDE SEQUENCE [LARGE SCALE GENOMIC DNA]</scope>
    <source>
        <strain evidence="6 7">DSM 27960</strain>
    </source>
</reference>
<dbReference type="Gene3D" id="3.10.310.70">
    <property type="match status" value="1"/>
</dbReference>
<dbReference type="PANTHER" id="PTHR22642">
    <property type="entry name" value="IMIDAZOLONEPROPIONASE"/>
    <property type="match status" value="1"/>
</dbReference>
<dbReference type="InterPro" id="IPR013108">
    <property type="entry name" value="Amidohydro_3"/>
</dbReference>
<dbReference type="GO" id="GO:0046872">
    <property type="term" value="F:metal ion binding"/>
    <property type="evidence" value="ECO:0007669"/>
    <property type="project" value="UniProtKB-KW"/>
</dbReference>
<evidence type="ECO:0000256" key="1">
    <source>
        <dbReference type="ARBA" id="ARBA00022723"/>
    </source>
</evidence>
<evidence type="ECO:0000313" key="7">
    <source>
        <dbReference type="Proteomes" id="UP000541033"/>
    </source>
</evidence>
<protein>
    <recommendedName>
        <fullName evidence="8">Amidohydrolase</fullName>
    </recommendedName>
</protein>
<evidence type="ECO:0000259" key="5">
    <source>
        <dbReference type="Pfam" id="PF22039"/>
    </source>
</evidence>
<dbReference type="InterPro" id="IPR032466">
    <property type="entry name" value="Metal_Hydrolase"/>
</dbReference>
<dbReference type="CDD" id="cd01300">
    <property type="entry name" value="YtcJ_like"/>
    <property type="match status" value="1"/>
</dbReference>
<dbReference type="Pfam" id="PF07969">
    <property type="entry name" value="Amidohydro_3"/>
    <property type="match status" value="1"/>
</dbReference>
<gene>
    <name evidence="6" type="ORF">FHX76_002683</name>
</gene>
<evidence type="ECO:0000259" key="4">
    <source>
        <dbReference type="Pfam" id="PF07969"/>
    </source>
</evidence>
<evidence type="ECO:0008006" key="8">
    <source>
        <dbReference type="Google" id="ProtNLM"/>
    </source>
</evidence>
<organism evidence="6 7">
    <name type="scientific">Lysinibacter cavernae</name>
    <dbReference type="NCBI Taxonomy" id="1640652"/>
    <lineage>
        <taxon>Bacteria</taxon>
        <taxon>Bacillati</taxon>
        <taxon>Actinomycetota</taxon>
        <taxon>Actinomycetes</taxon>
        <taxon>Micrococcales</taxon>
        <taxon>Microbacteriaceae</taxon>
        <taxon>Lysinibacter</taxon>
    </lineage>
</organism>